<organism evidence="2 3">
    <name type="scientific">Plasmodiophora brassicae</name>
    <name type="common">Clubroot disease agent</name>
    <dbReference type="NCBI Taxonomy" id="37360"/>
    <lineage>
        <taxon>Eukaryota</taxon>
        <taxon>Sar</taxon>
        <taxon>Rhizaria</taxon>
        <taxon>Endomyxa</taxon>
        <taxon>Phytomyxea</taxon>
        <taxon>Plasmodiophorida</taxon>
        <taxon>Plasmodiophoridae</taxon>
        <taxon>Plasmodiophora</taxon>
    </lineage>
</organism>
<feature type="compositionally biased region" description="Low complexity" evidence="1">
    <location>
        <begin position="22"/>
        <end position="54"/>
    </location>
</feature>
<sequence>MGNSHAGGSRHPASATSSALSPEIAARITRAPPAPAGPTTMPEVVKQQQSVPQKKLGRLVAPPEGVRLSDDLVHRVKLSPTAAQAKAMATGEVPASSSAARPAASPKVNLQAGLEKRVKVVEGAGPATSPIESIPPSVRIAPDLLERVETAPL</sequence>
<proteinExistence type="predicted"/>
<protein>
    <submittedName>
        <fullName evidence="2">Uncharacterized protein</fullName>
    </submittedName>
</protein>
<dbReference type="EMBL" id="CDSF01000082">
    <property type="protein sequence ID" value="CEO98045.1"/>
    <property type="molecule type" value="Genomic_DNA"/>
</dbReference>
<gene>
    <name evidence="2" type="ORF">PBRA_006159</name>
</gene>
<feature type="region of interest" description="Disordered" evidence="1">
    <location>
        <begin position="1"/>
        <end position="63"/>
    </location>
</feature>
<dbReference type="Proteomes" id="UP000039324">
    <property type="component" value="Unassembled WGS sequence"/>
</dbReference>
<evidence type="ECO:0000313" key="2">
    <source>
        <dbReference type="EMBL" id="CEO98045.1"/>
    </source>
</evidence>
<keyword evidence="3" id="KW-1185">Reference proteome</keyword>
<reference evidence="2 3" key="1">
    <citation type="submission" date="2015-02" db="EMBL/GenBank/DDBJ databases">
        <authorList>
            <person name="Chooi Y.-H."/>
        </authorList>
    </citation>
    <scope>NUCLEOTIDE SEQUENCE [LARGE SCALE GENOMIC DNA]</scope>
    <source>
        <strain evidence="2">E3</strain>
    </source>
</reference>
<accession>A0A0G4IS19</accession>
<dbReference type="AlphaFoldDB" id="A0A0G4IS19"/>
<feature type="compositionally biased region" description="Low complexity" evidence="1">
    <location>
        <begin position="94"/>
        <end position="106"/>
    </location>
</feature>
<evidence type="ECO:0000313" key="3">
    <source>
        <dbReference type="Proteomes" id="UP000039324"/>
    </source>
</evidence>
<evidence type="ECO:0000256" key="1">
    <source>
        <dbReference type="SAM" id="MobiDB-lite"/>
    </source>
</evidence>
<name>A0A0G4IS19_PLABS</name>
<feature type="region of interest" description="Disordered" evidence="1">
    <location>
        <begin position="87"/>
        <end position="108"/>
    </location>
</feature>